<dbReference type="GO" id="GO:0019139">
    <property type="term" value="F:cytokinin dehydrogenase activity"/>
    <property type="evidence" value="ECO:0007669"/>
    <property type="project" value="InterPro"/>
</dbReference>
<dbReference type="Gene3D" id="3.40.462.10">
    <property type="entry name" value="FAD-linked oxidases, C-terminal domain"/>
    <property type="match status" value="1"/>
</dbReference>
<evidence type="ECO:0000313" key="7">
    <source>
        <dbReference type="EMBL" id="EWC61311.1"/>
    </source>
</evidence>
<dbReference type="Pfam" id="PF09265">
    <property type="entry name" value="Cytokin-bind"/>
    <property type="match status" value="1"/>
</dbReference>
<dbReference type="RefSeq" id="WP_052021253.1">
    <property type="nucleotide sequence ID" value="NZ_AYXG01000118.1"/>
</dbReference>
<evidence type="ECO:0000259" key="6">
    <source>
        <dbReference type="PROSITE" id="PS51387"/>
    </source>
</evidence>
<comment type="caution">
    <text evidence="7">The sequence shown here is derived from an EMBL/GenBank/DDBJ whole genome shotgun (WGS) entry which is preliminary data.</text>
</comment>
<dbReference type="InterPro" id="IPR006094">
    <property type="entry name" value="Oxid_FAD_bind_N"/>
</dbReference>
<dbReference type="PANTHER" id="PTHR13878">
    <property type="entry name" value="GULONOLACTONE OXIDASE"/>
    <property type="match status" value="1"/>
</dbReference>
<dbReference type="Gene3D" id="3.30.465.10">
    <property type="match status" value="1"/>
</dbReference>
<dbReference type="Pfam" id="PF01565">
    <property type="entry name" value="FAD_binding_4"/>
    <property type="match status" value="1"/>
</dbReference>
<keyword evidence="3" id="KW-0285">Flavoprotein</keyword>
<reference evidence="7 8" key="1">
    <citation type="journal article" date="2014" name="Genome Announc.">
        <title>Draft Genome Sequence of the Antitrypanosomally Active Sponge-Associated Bacterium Actinokineospora sp. Strain EG49.</title>
        <authorList>
            <person name="Harjes J."/>
            <person name="Ryu T."/>
            <person name="Abdelmohsen U.R."/>
            <person name="Moitinho-Silva L."/>
            <person name="Horn H."/>
            <person name="Ravasi T."/>
            <person name="Hentschel U."/>
        </authorList>
    </citation>
    <scope>NUCLEOTIDE SEQUENCE [LARGE SCALE GENOMIC DNA]</scope>
    <source>
        <strain evidence="7 8">EG49</strain>
    </source>
</reference>
<dbReference type="InterPro" id="IPR019546">
    <property type="entry name" value="TAT_signal_bac_arc"/>
</dbReference>
<dbReference type="PANTHER" id="PTHR13878:SF53">
    <property type="entry name" value="CYTOKININ DEHYDROGENASE 6"/>
    <property type="match status" value="1"/>
</dbReference>
<evidence type="ECO:0000256" key="3">
    <source>
        <dbReference type="ARBA" id="ARBA00022630"/>
    </source>
</evidence>
<dbReference type="eggNOG" id="COG0277">
    <property type="taxonomic scope" value="Bacteria"/>
</dbReference>
<evidence type="ECO:0000256" key="2">
    <source>
        <dbReference type="ARBA" id="ARBA00005466"/>
    </source>
</evidence>
<dbReference type="GO" id="GO:0009690">
    <property type="term" value="P:cytokinin metabolic process"/>
    <property type="evidence" value="ECO:0007669"/>
    <property type="project" value="InterPro"/>
</dbReference>
<evidence type="ECO:0000256" key="5">
    <source>
        <dbReference type="ARBA" id="ARBA00023002"/>
    </source>
</evidence>
<sequence>MGRIDADTIDAGKPALSRRGLLKGLGVGAAVAGFSTVTGSWVTADAATRTPGLVAAPRLEGTLEYSPGALAAFGKDFGGLVHDLPKAVLRPGSVADIVKVVQYARRLGLKVAVNGQGGRDADVESHSCYGQAQVRGGVSIDAKALATIHTIGSNHAVVGPGVTWGELVTAGYAKGKTPPALTDYLHLSIGGTVSVGGIGGGTAKYGLQADTVQEIEVVTGDGRVLTATPTTRADLFHAALAGGGQVGIITRLKVKMIPAPTSALVFSLFYDNLGTFLADQEKLLRDGRFEHQSGELARKPDDSGWWYRLEAVSYAVNPDQAALLNGLRDVRSAADIYPLPYLDWVFRANAWEDFLKENDFMAQPHPWLSLIMPASTVKRFVESVVPELTPADLGAGFSVLSPINTAKVRQPLFSRADEPIVYLFDLLRFPPPGETRIAAMLEQNRRLYDRAVAMGGKRYLVGAIPGMTRAQWRRHFGPAWDGLLAAKRRYDPDHVLTPGQGFFG</sequence>
<dbReference type="InterPro" id="IPR016169">
    <property type="entry name" value="FAD-bd_PCMH_sub2"/>
</dbReference>
<keyword evidence="5" id="KW-0560">Oxidoreductase</keyword>
<dbReference type="SUPFAM" id="SSF56176">
    <property type="entry name" value="FAD-binding/transporter-associated domain-like"/>
    <property type="match status" value="1"/>
</dbReference>
<feature type="domain" description="FAD-binding PCMH-type" evidence="6">
    <location>
        <begin position="81"/>
        <end position="259"/>
    </location>
</feature>
<evidence type="ECO:0000256" key="4">
    <source>
        <dbReference type="ARBA" id="ARBA00022827"/>
    </source>
</evidence>
<dbReference type="PROSITE" id="PS51318">
    <property type="entry name" value="TAT"/>
    <property type="match status" value="1"/>
</dbReference>
<keyword evidence="4" id="KW-0274">FAD</keyword>
<dbReference type="InterPro" id="IPR016164">
    <property type="entry name" value="FAD-linked_Oxase-like_C"/>
</dbReference>
<dbReference type="PROSITE" id="PS51387">
    <property type="entry name" value="FAD_PCMH"/>
    <property type="match status" value="1"/>
</dbReference>
<gene>
    <name evidence="7" type="ORF">UO65_3367</name>
</gene>
<evidence type="ECO:0000256" key="1">
    <source>
        <dbReference type="ARBA" id="ARBA00001974"/>
    </source>
</evidence>
<dbReference type="OrthoDB" id="6278354at2"/>
<dbReference type="InterPro" id="IPR006311">
    <property type="entry name" value="TAT_signal"/>
</dbReference>
<accession>W7IXV0</accession>
<name>W7IXV0_9PSEU</name>
<comment type="similarity">
    <text evidence="2">Belongs to the oxygen-dependent FAD-linked oxidoreductase family.</text>
</comment>
<evidence type="ECO:0000313" key="8">
    <source>
        <dbReference type="Proteomes" id="UP000019277"/>
    </source>
</evidence>
<dbReference type="Gene3D" id="3.30.43.10">
    <property type="entry name" value="Uridine Diphospho-n-acetylenolpyruvylglucosamine Reductase, domain 2"/>
    <property type="match status" value="1"/>
</dbReference>
<dbReference type="InterPro" id="IPR016170">
    <property type="entry name" value="Cytok_DH_C_sf"/>
</dbReference>
<dbReference type="InterPro" id="IPR015345">
    <property type="entry name" value="Cytokinin_DH_FAD/cytokin-bd"/>
</dbReference>
<comment type="cofactor">
    <cofactor evidence="1">
        <name>FAD</name>
        <dbReference type="ChEBI" id="CHEBI:57692"/>
    </cofactor>
</comment>
<dbReference type="Proteomes" id="UP000019277">
    <property type="component" value="Unassembled WGS sequence"/>
</dbReference>
<dbReference type="STRING" id="909613.UO65_3367"/>
<proteinExistence type="inferred from homology"/>
<dbReference type="NCBIfam" id="TIGR01409">
    <property type="entry name" value="TAT_signal_seq"/>
    <property type="match status" value="1"/>
</dbReference>
<dbReference type="PATRIC" id="fig|909613.9.peg.3368"/>
<dbReference type="EMBL" id="AYXG01000118">
    <property type="protein sequence ID" value="EWC61311.1"/>
    <property type="molecule type" value="Genomic_DNA"/>
</dbReference>
<keyword evidence="8" id="KW-1185">Reference proteome</keyword>
<dbReference type="InterPro" id="IPR050432">
    <property type="entry name" value="FAD-linked_Oxidoreductases_BP"/>
</dbReference>
<dbReference type="AlphaFoldDB" id="W7IXV0"/>
<dbReference type="InterPro" id="IPR036318">
    <property type="entry name" value="FAD-bd_PCMH-like_sf"/>
</dbReference>
<organism evidence="7 8">
    <name type="scientific">Actinokineospora spheciospongiae</name>
    <dbReference type="NCBI Taxonomy" id="909613"/>
    <lineage>
        <taxon>Bacteria</taxon>
        <taxon>Bacillati</taxon>
        <taxon>Actinomycetota</taxon>
        <taxon>Actinomycetes</taxon>
        <taxon>Pseudonocardiales</taxon>
        <taxon>Pseudonocardiaceae</taxon>
        <taxon>Actinokineospora</taxon>
    </lineage>
</organism>
<dbReference type="InterPro" id="IPR016166">
    <property type="entry name" value="FAD-bd_PCMH"/>
</dbReference>
<protein>
    <submittedName>
        <fullName evidence="7">Putative oxidoreductase</fullName>
    </submittedName>
</protein>
<dbReference type="InterPro" id="IPR016167">
    <property type="entry name" value="FAD-bd_PCMH_sub1"/>
</dbReference>
<dbReference type="SUPFAM" id="SSF55103">
    <property type="entry name" value="FAD-linked oxidases, C-terminal domain"/>
    <property type="match status" value="1"/>
</dbReference>
<dbReference type="GO" id="GO:0071949">
    <property type="term" value="F:FAD binding"/>
    <property type="evidence" value="ECO:0007669"/>
    <property type="project" value="InterPro"/>
</dbReference>